<proteinExistence type="predicted"/>
<dbReference type="PANTHER" id="PTHR33164">
    <property type="entry name" value="TRANSCRIPTIONAL REGULATOR, MARR FAMILY"/>
    <property type="match status" value="1"/>
</dbReference>
<dbReference type="GO" id="GO:0003700">
    <property type="term" value="F:DNA-binding transcription factor activity"/>
    <property type="evidence" value="ECO:0007669"/>
    <property type="project" value="InterPro"/>
</dbReference>
<organism evidence="2 3">
    <name type="scientific">Cellulomonas persica</name>
    <dbReference type="NCBI Taxonomy" id="76861"/>
    <lineage>
        <taxon>Bacteria</taxon>
        <taxon>Bacillati</taxon>
        <taxon>Actinomycetota</taxon>
        <taxon>Actinomycetes</taxon>
        <taxon>Micrococcales</taxon>
        <taxon>Cellulomonadaceae</taxon>
        <taxon>Cellulomonas</taxon>
    </lineage>
</organism>
<dbReference type="Pfam" id="PF12802">
    <property type="entry name" value="MarR_2"/>
    <property type="match status" value="1"/>
</dbReference>
<dbReference type="AlphaFoldDB" id="A0A510UPZ7"/>
<dbReference type="PANTHER" id="PTHR33164:SF43">
    <property type="entry name" value="HTH-TYPE TRANSCRIPTIONAL REPRESSOR YETL"/>
    <property type="match status" value="1"/>
</dbReference>
<dbReference type="GO" id="GO:0006950">
    <property type="term" value="P:response to stress"/>
    <property type="evidence" value="ECO:0007669"/>
    <property type="project" value="TreeGrafter"/>
</dbReference>
<dbReference type="EMBL" id="BJUA01000002">
    <property type="protein sequence ID" value="GEK16743.1"/>
    <property type="molecule type" value="Genomic_DNA"/>
</dbReference>
<dbReference type="InterPro" id="IPR036388">
    <property type="entry name" value="WH-like_DNA-bd_sf"/>
</dbReference>
<evidence type="ECO:0000259" key="1">
    <source>
        <dbReference type="PROSITE" id="PS50995"/>
    </source>
</evidence>
<dbReference type="Proteomes" id="UP000321386">
    <property type="component" value="Unassembled WGS sequence"/>
</dbReference>
<dbReference type="InterPro" id="IPR036390">
    <property type="entry name" value="WH_DNA-bd_sf"/>
</dbReference>
<dbReference type="SUPFAM" id="SSF46785">
    <property type="entry name" value="Winged helix' DNA-binding domain"/>
    <property type="match status" value="1"/>
</dbReference>
<accession>A0A510UPZ7</accession>
<keyword evidence="3" id="KW-1185">Reference proteome</keyword>
<comment type="caution">
    <text evidence="2">The sequence shown here is derived from an EMBL/GenBank/DDBJ whole genome shotgun (WGS) entry which is preliminary data.</text>
</comment>
<dbReference type="InterPro" id="IPR039422">
    <property type="entry name" value="MarR/SlyA-like"/>
</dbReference>
<reference evidence="2 3" key="1">
    <citation type="submission" date="2019-07" db="EMBL/GenBank/DDBJ databases">
        <title>Whole genome shotgun sequence of Cellulomonas persica NBRC 101101.</title>
        <authorList>
            <person name="Hosoyama A."/>
            <person name="Uohara A."/>
            <person name="Ohji S."/>
            <person name="Ichikawa N."/>
        </authorList>
    </citation>
    <scope>NUCLEOTIDE SEQUENCE [LARGE SCALE GENOMIC DNA]</scope>
    <source>
        <strain evidence="2 3">NBRC 101101</strain>
    </source>
</reference>
<protein>
    <submittedName>
        <fullName evidence="2">MarR family transcriptional regulator</fullName>
    </submittedName>
</protein>
<evidence type="ECO:0000313" key="2">
    <source>
        <dbReference type="EMBL" id="GEK16743.1"/>
    </source>
</evidence>
<name>A0A510UPZ7_9CELL</name>
<dbReference type="RefSeq" id="WP_246783684.1">
    <property type="nucleotide sequence ID" value="NZ_BJUA01000002.1"/>
</dbReference>
<dbReference type="InterPro" id="IPR000835">
    <property type="entry name" value="HTH_MarR-typ"/>
</dbReference>
<sequence>MAEPANRAHYWYADDPDVAEVLEAVRTFRRSDAAMRRRTAARMSMNETDMRALQALIGRDSEGLRTSPHHLARELGISTASTTKLLDRLAESGHLVREQHPTDRRGVVLRPTQHAHDEVRERLAHMHRRMAEVALAVPERSRADVAGFLRAMAAVLDDEQGSDPLRPATS</sequence>
<evidence type="ECO:0000313" key="3">
    <source>
        <dbReference type="Proteomes" id="UP000321386"/>
    </source>
</evidence>
<dbReference type="PROSITE" id="PS50995">
    <property type="entry name" value="HTH_MARR_2"/>
    <property type="match status" value="1"/>
</dbReference>
<feature type="domain" description="HTH marR-type" evidence="1">
    <location>
        <begin position="14"/>
        <end position="157"/>
    </location>
</feature>
<gene>
    <name evidence="2" type="ORF">CPE01_04760</name>
</gene>
<dbReference type="Gene3D" id="1.10.10.10">
    <property type="entry name" value="Winged helix-like DNA-binding domain superfamily/Winged helix DNA-binding domain"/>
    <property type="match status" value="1"/>
</dbReference>
<dbReference type="SMART" id="SM00347">
    <property type="entry name" value="HTH_MARR"/>
    <property type="match status" value="1"/>
</dbReference>